<protein>
    <submittedName>
        <fullName evidence="1">Uncharacterized protein</fullName>
    </submittedName>
</protein>
<evidence type="ECO:0000313" key="1">
    <source>
        <dbReference type="EMBL" id="GMS99548.1"/>
    </source>
</evidence>
<dbReference type="AlphaFoldDB" id="A0AAV5TZB7"/>
<name>A0AAV5TZB7_9BILA</name>
<sequence length="352" mass="39460">MAAAIVPTLTVRWGRPFPLPRGIADGSILTFLMWHTGDLGAKQPVNIDFSHSTIFDVKADRAHFRVDKGILDGAVASNTWVGGRYMAEQNDNNRLDEAPPSVGWWKVDVYKHDEFHMSVFLQGFWLGVREFEVSLNRIRSVAVTSDFMDMKRVPPKLFRPNLLIVAPASVDHFNKFIDGKIAKGTKLVSFPKFALGALLVMITVLHTSTGENTKTPTLRFKSAAGNATFDVMKISQEWTVLKKSMHMYSTYERRFFETHQLYISGPGNYTDGTPCIKTAMKPNGDLHQLDLQRISQNVGRLRVYHKYRSETAKDIISCDLTLPIDVSNGMDGPFAIVSDDGAMLLLSDMKSQ</sequence>
<accession>A0AAV5TZB7</accession>
<keyword evidence="2" id="KW-1185">Reference proteome</keyword>
<proteinExistence type="predicted"/>
<reference evidence="1" key="1">
    <citation type="submission" date="2023-10" db="EMBL/GenBank/DDBJ databases">
        <title>Genome assembly of Pristionchus species.</title>
        <authorList>
            <person name="Yoshida K."/>
            <person name="Sommer R.J."/>
        </authorList>
    </citation>
    <scope>NUCLEOTIDE SEQUENCE</scope>
    <source>
        <strain evidence="1">RS0144</strain>
    </source>
</reference>
<comment type="caution">
    <text evidence="1">The sequence shown here is derived from an EMBL/GenBank/DDBJ whole genome shotgun (WGS) entry which is preliminary data.</text>
</comment>
<dbReference type="EMBL" id="BTSX01000005">
    <property type="protein sequence ID" value="GMS99548.1"/>
    <property type="molecule type" value="Genomic_DNA"/>
</dbReference>
<evidence type="ECO:0000313" key="2">
    <source>
        <dbReference type="Proteomes" id="UP001432027"/>
    </source>
</evidence>
<gene>
    <name evidence="1" type="ORF">PENTCL1PPCAC_21723</name>
</gene>
<organism evidence="1 2">
    <name type="scientific">Pristionchus entomophagus</name>
    <dbReference type="NCBI Taxonomy" id="358040"/>
    <lineage>
        <taxon>Eukaryota</taxon>
        <taxon>Metazoa</taxon>
        <taxon>Ecdysozoa</taxon>
        <taxon>Nematoda</taxon>
        <taxon>Chromadorea</taxon>
        <taxon>Rhabditida</taxon>
        <taxon>Rhabditina</taxon>
        <taxon>Diplogasteromorpha</taxon>
        <taxon>Diplogasteroidea</taxon>
        <taxon>Neodiplogasteridae</taxon>
        <taxon>Pristionchus</taxon>
    </lineage>
</organism>
<dbReference type="Proteomes" id="UP001432027">
    <property type="component" value="Unassembled WGS sequence"/>
</dbReference>